<dbReference type="CDD" id="cd01948">
    <property type="entry name" value="EAL"/>
    <property type="match status" value="1"/>
</dbReference>
<reference evidence="5" key="1">
    <citation type="journal article" date="2014" name="Int. J. Syst. Evol. Microbiol.">
        <title>Complete genome sequence of Corynebacterium casei LMG S-19264T (=DSM 44701T), isolated from a smear-ripened cheese.</title>
        <authorList>
            <consortium name="US DOE Joint Genome Institute (JGI-PGF)"/>
            <person name="Walter F."/>
            <person name="Albersmeier A."/>
            <person name="Kalinowski J."/>
            <person name="Ruckert C."/>
        </authorList>
    </citation>
    <scope>NUCLEOTIDE SEQUENCE</scope>
    <source>
        <strain evidence="5">CGMCC 1.15178</strain>
    </source>
</reference>
<feature type="transmembrane region" description="Helical" evidence="1">
    <location>
        <begin position="12"/>
        <end position="37"/>
    </location>
</feature>
<dbReference type="Gene3D" id="3.30.450.20">
    <property type="entry name" value="PAS domain"/>
    <property type="match status" value="1"/>
</dbReference>
<feature type="transmembrane region" description="Helical" evidence="1">
    <location>
        <begin position="110"/>
        <end position="131"/>
    </location>
</feature>
<feature type="transmembrane region" description="Helical" evidence="1">
    <location>
        <begin position="209"/>
        <end position="230"/>
    </location>
</feature>
<sequence length="801" mass="89507">MTPIFELNGLYLSLALLAGLAGSAIISYGPAMFASLWGSLLDKRKQRMLLAVAGAACFSVSHCLVPLSVGFPVASDYYGYHLFFTLAGCYVATYFGLWFSSLPWYNTLQFLKTSFIVAFTILIFDYANTLFLFREHLVWKPELVLLTIATVLCICFSVLRILTQLKRNMEQNLNSWLSFPGMFLSGAALFGIPVLCTFSVLPIEPPGAMSYVYLIPYIVMLFISAGLYAIPDYFSEHRQMRQTKKMIETEQHYMSLYKHNPDGVLAFDETGVITSMNHEAEQMAAQLGYELIGTRFSDLLQGEQQQQALAHFAQVLEGNSDSIELDLSCVDGSVMTVLLTSLPIVVERKLVGAYSIAKNISKAKQDQATIRHLAYHDELTGLPNRRAFKDSLEHLTAPSSGLTPYFSMLFIDLDRFKRINDLFGHAFGDRVISQAAHKLKQCLPDTCTIARMGGDEFTVLIPHERDAEEIQLLAAAVVSEFSSPFQVGKQTVKLSASVGIARFPDDGPDADTLMRHADSAMYTAKENGSSQYQFYDSVRDQSSLEQMILEDDLEAAVDNDQLRLVYQPKIDIRTGDVIGFEALVRWHHPILGVVQPLKFIPLAEKTGIIVPIEHWVLRNACLQVKKWQEEGIPAVPVAVNISQIHLMQPDIFENIISLITELELDASLLELEITESAMMHKEDHVIEILEKLKQAGISVSMDDFGTGYSSLSYLQSLPICCLKIDRSFIRKITTDTDSRAIAEMIISMARQLGLTIVAEGVETKEQVALLRELQCYNVQGFYYSKPVSAEEAILDRGVWTA</sequence>
<dbReference type="CDD" id="cd01949">
    <property type="entry name" value="GGDEF"/>
    <property type="match status" value="1"/>
</dbReference>
<evidence type="ECO:0000256" key="1">
    <source>
        <dbReference type="SAM" id="Phobius"/>
    </source>
</evidence>
<reference evidence="5" key="2">
    <citation type="submission" date="2020-09" db="EMBL/GenBank/DDBJ databases">
        <authorList>
            <person name="Sun Q."/>
            <person name="Zhou Y."/>
        </authorList>
    </citation>
    <scope>NUCLEOTIDE SEQUENCE</scope>
    <source>
        <strain evidence="5">CGMCC 1.15178</strain>
    </source>
</reference>
<feature type="transmembrane region" description="Helical" evidence="1">
    <location>
        <begin position="77"/>
        <end position="98"/>
    </location>
</feature>
<dbReference type="CDD" id="cd00130">
    <property type="entry name" value="PAS"/>
    <property type="match status" value="1"/>
</dbReference>
<dbReference type="InterPro" id="IPR001633">
    <property type="entry name" value="EAL_dom"/>
</dbReference>
<dbReference type="PROSITE" id="PS50887">
    <property type="entry name" value="GGDEF"/>
    <property type="match status" value="1"/>
</dbReference>
<dbReference type="InterPro" id="IPR035919">
    <property type="entry name" value="EAL_sf"/>
</dbReference>
<dbReference type="SUPFAM" id="SSF55785">
    <property type="entry name" value="PYP-like sensor domain (PAS domain)"/>
    <property type="match status" value="1"/>
</dbReference>
<dbReference type="SUPFAM" id="SSF141868">
    <property type="entry name" value="EAL domain-like"/>
    <property type="match status" value="1"/>
</dbReference>
<proteinExistence type="predicted"/>
<dbReference type="EMBL" id="BMHP01000003">
    <property type="protein sequence ID" value="GGD84643.1"/>
    <property type="molecule type" value="Genomic_DNA"/>
</dbReference>
<dbReference type="InterPro" id="IPR000160">
    <property type="entry name" value="GGDEF_dom"/>
</dbReference>
<keyword evidence="1" id="KW-0472">Membrane</keyword>
<evidence type="ECO:0000259" key="4">
    <source>
        <dbReference type="PROSITE" id="PS50887"/>
    </source>
</evidence>
<dbReference type="SMART" id="SM00267">
    <property type="entry name" value="GGDEF"/>
    <property type="match status" value="1"/>
</dbReference>
<dbReference type="InterPro" id="IPR052155">
    <property type="entry name" value="Biofilm_reg_signaling"/>
</dbReference>
<dbReference type="Gene3D" id="3.30.70.270">
    <property type="match status" value="1"/>
</dbReference>
<feature type="transmembrane region" description="Helical" evidence="1">
    <location>
        <begin position="143"/>
        <end position="162"/>
    </location>
</feature>
<dbReference type="AlphaFoldDB" id="A0A916ZBB3"/>
<evidence type="ECO:0000313" key="5">
    <source>
        <dbReference type="EMBL" id="GGD84643.1"/>
    </source>
</evidence>
<feature type="domain" description="GGDEF" evidence="4">
    <location>
        <begin position="404"/>
        <end position="537"/>
    </location>
</feature>
<keyword evidence="6" id="KW-1185">Reference proteome</keyword>
<dbReference type="Proteomes" id="UP000612456">
    <property type="component" value="Unassembled WGS sequence"/>
</dbReference>
<feature type="domain" description="PAS" evidence="2">
    <location>
        <begin position="249"/>
        <end position="319"/>
    </location>
</feature>
<dbReference type="Gene3D" id="3.20.20.450">
    <property type="entry name" value="EAL domain"/>
    <property type="match status" value="1"/>
</dbReference>
<accession>A0A916ZBB3</accession>
<evidence type="ECO:0000259" key="2">
    <source>
        <dbReference type="PROSITE" id="PS50112"/>
    </source>
</evidence>
<dbReference type="PROSITE" id="PS50883">
    <property type="entry name" value="EAL"/>
    <property type="match status" value="1"/>
</dbReference>
<dbReference type="NCBIfam" id="TIGR00254">
    <property type="entry name" value="GGDEF"/>
    <property type="match status" value="1"/>
</dbReference>
<dbReference type="InterPro" id="IPR029787">
    <property type="entry name" value="Nucleotide_cyclase"/>
</dbReference>
<keyword evidence="1" id="KW-1133">Transmembrane helix</keyword>
<dbReference type="InterPro" id="IPR043128">
    <property type="entry name" value="Rev_trsase/Diguanyl_cyclase"/>
</dbReference>
<keyword evidence="1" id="KW-0812">Transmembrane</keyword>
<dbReference type="Pfam" id="PF08448">
    <property type="entry name" value="PAS_4"/>
    <property type="match status" value="1"/>
</dbReference>
<evidence type="ECO:0000313" key="6">
    <source>
        <dbReference type="Proteomes" id="UP000612456"/>
    </source>
</evidence>
<gene>
    <name evidence="5" type="ORF">GCM10010911_48740</name>
</gene>
<dbReference type="FunFam" id="3.20.20.450:FF:000001">
    <property type="entry name" value="Cyclic di-GMP phosphodiesterase yahA"/>
    <property type="match status" value="1"/>
</dbReference>
<dbReference type="SMART" id="SM00052">
    <property type="entry name" value="EAL"/>
    <property type="match status" value="1"/>
</dbReference>
<dbReference type="SUPFAM" id="SSF55073">
    <property type="entry name" value="Nucleotide cyclase"/>
    <property type="match status" value="1"/>
</dbReference>
<comment type="caution">
    <text evidence="5">The sequence shown here is derived from an EMBL/GenBank/DDBJ whole genome shotgun (WGS) entry which is preliminary data.</text>
</comment>
<dbReference type="InterPro" id="IPR035965">
    <property type="entry name" value="PAS-like_dom_sf"/>
</dbReference>
<protein>
    <submittedName>
        <fullName evidence="5">Diguanylate cyclase</fullName>
    </submittedName>
</protein>
<feature type="transmembrane region" description="Helical" evidence="1">
    <location>
        <begin position="183"/>
        <end position="203"/>
    </location>
</feature>
<dbReference type="RefSeq" id="WP_188995813.1">
    <property type="nucleotide sequence ID" value="NZ_BMHP01000003.1"/>
</dbReference>
<dbReference type="NCBIfam" id="TIGR00229">
    <property type="entry name" value="sensory_box"/>
    <property type="match status" value="1"/>
</dbReference>
<dbReference type="InterPro" id="IPR013656">
    <property type="entry name" value="PAS_4"/>
</dbReference>
<evidence type="ECO:0000259" key="3">
    <source>
        <dbReference type="PROSITE" id="PS50883"/>
    </source>
</evidence>
<name>A0A916ZBB3_9BACL</name>
<feature type="domain" description="EAL" evidence="3">
    <location>
        <begin position="546"/>
        <end position="800"/>
    </location>
</feature>
<dbReference type="Pfam" id="PF00990">
    <property type="entry name" value="GGDEF"/>
    <property type="match status" value="1"/>
</dbReference>
<dbReference type="Pfam" id="PF00563">
    <property type="entry name" value="EAL"/>
    <property type="match status" value="1"/>
</dbReference>
<dbReference type="SMART" id="SM00091">
    <property type="entry name" value="PAS"/>
    <property type="match status" value="1"/>
</dbReference>
<dbReference type="PANTHER" id="PTHR44757">
    <property type="entry name" value="DIGUANYLATE CYCLASE DGCP"/>
    <property type="match status" value="1"/>
</dbReference>
<feature type="transmembrane region" description="Helical" evidence="1">
    <location>
        <begin position="49"/>
        <end position="71"/>
    </location>
</feature>
<organism evidence="5 6">
    <name type="scientific">Paenibacillus nasutitermitis</name>
    <dbReference type="NCBI Taxonomy" id="1652958"/>
    <lineage>
        <taxon>Bacteria</taxon>
        <taxon>Bacillati</taxon>
        <taxon>Bacillota</taxon>
        <taxon>Bacilli</taxon>
        <taxon>Bacillales</taxon>
        <taxon>Paenibacillaceae</taxon>
        <taxon>Paenibacillus</taxon>
    </lineage>
</organism>
<dbReference type="PANTHER" id="PTHR44757:SF2">
    <property type="entry name" value="BIOFILM ARCHITECTURE MAINTENANCE PROTEIN MBAA"/>
    <property type="match status" value="1"/>
</dbReference>
<dbReference type="InterPro" id="IPR000014">
    <property type="entry name" value="PAS"/>
</dbReference>
<dbReference type="PROSITE" id="PS50112">
    <property type="entry name" value="PAS"/>
    <property type="match status" value="1"/>
</dbReference>